<feature type="DNA-binding region" description="H-T-H motif" evidence="2">
    <location>
        <begin position="37"/>
        <end position="56"/>
    </location>
</feature>
<reference evidence="6" key="1">
    <citation type="submission" date="2023-07" db="EMBL/GenBank/DDBJ databases">
        <title>30 novel species of actinomycetes from the DSMZ collection.</title>
        <authorList>
            <person name="Nouioui I."/>
        </authorList>
    </citation>
    <scope>NUCLEOTIDE SEQUENCE [LARGE SCALE GENOMIC DNA]</scope>
    <source>
        <strain evidence="6">DSM 41886</strain>
    </source>
</reference>
<dbReference type="SUPFAM" id="SSF48498">
    <property type="entry name" value="Tetracyclin repressor-like, C-terminal domain"/>
    <property type="match status" value="1"/>
</dbReference>
<sequence>MSETPRVPRAERRRRTEERILAAARELFAQHGFERTTIRAVASAAAVDPALVMQYYGSKSKLFARAAWHQRPETETGTDPHSGEPAPCPAAPETPDEVVDALLALLGTKLNAIPGTSLAMLRSMLTHPEAGEVAREAITHQINEIRDTLDLPDPGARAALLISTIVGVTIGHQLLGLDALRDTPPEQLAELLRPALQALLTA</sequence>
<dbReference type="EMBL" id="JAVREV010000001">
    <property type="protein sequence ID" value="MDT0441521.1"/>
    <property type="molecule type" value="Genomic_DNA"/>
</dbReference>
<dbReference type="InterPro" id="IPR036271">
    <property type="entry name" value="Tet_transcr_reg_TetR-rel_C_sf"/>
</dbReference>
<name>A0ABU2RXN7_9ACTN</name>
<evidence type="ECO:0000256" key="3">
    <source>
        <dbReference type="SAM" id="MobiDB-lite"/>
    </source>
</evidence>
<evidence type="ECO:0000313" key="5">
    <source>
        <dbReference type="EMBL" id="MDT0441521.1"/>
    </source>
</evidence>
<evidence type="ECO:0000259" key="4">
    <source>
        <dbReference type="PROSITE" id="PS50977"/>
    </source>
</evidence>
<dbReference type="PROSITE" id="PS50977">
    <property type="entry name" value="HTH_TETR_2"/>
    <property type="match status" value="1"/>
</dbReference>
<dbReference type="PRINTS" id="PR00455">
    <property type="entry name" value="HTHTETR"/>
</dbReference>
<comment type="caution">
    <text evidence="5">The sequence shown here is derived from an EMBL/GenBank/DDBJ whole genome shotgun (WGS) entry which is preliminary data.</text>
</comment>
<evidence type="ECO:0000256" key="2">
    <source>
        <dbReference type="PROSITE-ProRule" id="PRU00335"/>
    </source>
</evidence>
<feature type="region of interest" description="Disordered" evidence="3">
    <location>
        <begin position="68"/>
        <end position="94"/>
    </location>
</feature>
<dbReference type="InterPro" id="IPR050109">
    <property type="entry name" value="HTH-type_TetR-like_transc_reg"/>
</dbReference>
<protein>
    <submittedName>
        <fullName evidence="5">TetR family transcriptional regulator</fullName>
    </submittedName>
</protein>
<keyword evidence="6" id="KW-1185">Reference proteome</keyword>
<gene>
    <name evidence="5" type="ORF">RM779_02745</name>
</gene>
<evidence type="ECO:0000313" key="6">
    <source>
        <dbReference type="Proteomes" id="UP001183615"/>
    </source>
</evidence>
<keyword evidence="1 2" id="KW-0238">DNA-binding</keyword>
<organism evidence="5 6">
    <name type="scientific">Streptomyces johnsoniae</name>
    <dbReference type="NCBI Taxonomy" id="3075532"/>
    <lineage>
        <taxon>Bacteria</taxon>
        <taxon>Bacillati</taxon>
        <taxon>Actinomycetota</taxon>
        <taxon>Actinomycetes</taxon>
        <taxon>Kitasatosporales</taxon>
        <taxon>Streptomycetaceae</taxon>
        <taxon>Streptomyces</taxon>
    </lineage>
</organism>
<dbReference type="Gene3D" id="1.10.10.60">
    <property type="entry name" value="Homeodomain-like"/>
    <property type="match status" value="1"/>
</dbReference>
<dbReference type="PANTHER" id="PTHR30055:SF235">
    <property type="entry name" value="TRANSCRIPTIONAL REGULATORY PROTEIN"/>
    <property type="match status" value="1"/>
</dbReference>
<dbReference type="Pfam" id="PF00440">
    <property type="entry name" value="TetR_N"/>
    <property type="match status" value="1"/>
</dbReference>
<dbReference type="InterPro" id="IPR001647">
    <property type="entry name" value="HTH_TetR"/>
</dbReference>
<dbReference type="SUPFAM" id="SSF46689">
    <property type="entry name" value="Homeodomain-like"/>
    <property type="match status" value="1"/>
</dbReference>
<dbReference type="InterPro" id="IPR041678">
    <property type="entry name" value="TetR_C_16"/>
</dbReference>
<dbReference type="RefSeq" id="WP_311615363.1">
    <property type="nucleotide sequence ID" value="NZ_JAVREV010000001.1"/>
</dbReference>
<dbReference type="InterPro" id="IPR009057">
    <property type="entry name" value="Homeodomain-like_sf"/>
</dbReference>
<dbReference type="Proteomes" id="UP001183615">
    <property type="component" value="Unassembled WGS sequence"/>
</dbReference>
<dbReference type="Pfam" id="PF17920">
    <property type="entry name" value="TetR_C_16"/>
    <property type="match status" value="1"/>
</dbReference>
<proteinExistence type="predicted"/>
<feature type="domain" description="HTH tetR-type" evidence="4">
    <location>
        <begin position="14"/>
        <end position="74"/>
    </location>
</feature>
<accession>A0ABU2RXN7</accession>
<dbReference type="Gene3D" id="1.10.357.10">
    <property type="entry name" value="Tetracycline Repressor, domain 2"/>
    <property type="match status" value="1"/>
</dbReference>
<dbReference type="PANTHER" id="PTHR30055">
    <property type="entry name" value="HTH-TYPE TRANSCRIPTIONAL REGULATOR RUTR"/>
    <property type="match status" value="1"/>
</dbReference>
<evidence type="ECO:0000256" key="1">
    <source>
        <dbReference type="ARBA" id="ARBA00023125"/>
    </source>
</evidence>